<feature type="region of interest" description="Disordered" evidence="1">
    <location>
        <begin position="63"/>
        <end position="102"/>
    </location>
</feature>
<feature type="region of interest" description="Disordered" evidence="1">
    <location>
        <begin position="164"/>
        <end position="183"/>
    </location>
</feature>
<evidence type="ECO:0000313" key="3">
    <source>
        <dbReference type="Proteomes" id="UP000266841"/>
    </source>
</evidence>
<name>K0S967_THAOC</name>
<dbReference type="Proteomes" id="UP000266841">
    <property type="component" value="Unassembled WGS sequence"/>
</dbReference>
<gene>
    <name evidence="2" type="ORF">THAOC_17602</name>
</gene>
<evidence type="ECO:0000256" key="1">
    <source>
        <dbReference type="SAM" id="MobiDB-lite"/>
    </source>
</evidence>
<feature type="region of interest" description="Disordered" evidence="1">
    <location>
        <begin position="201"/>
        <end position="229"/>
    </location>
</feature>
<feature type="compositionally biased region" description="Low complexity" evidence="1">
    <location>
        <begin position="83"/>
        <end position="95"/>
    </location>
</feature>
<keyword evidence="3" id="KW-1185">Reference proteome</keyword>
<proteinExistence type="predicted"/>
<dbReference type="EMBL" id="AGNL01019424">
    <property type="protein sequence ID" value="EJK61835.1"/>
    <property type="molecule type" value="Genomic_DNA"/>
</dbReference>
<feature type="region of interest" description="Disordered" evidence="1">
    <location>
        <begin position="1"/>
        <end position="44"/>
    </location>
</feature>
<dbReference type="AlphaFoldDB" id="K0S967"/>
<organism evidence="2 3">
    <name type="scientific">Thalassiosira oceanica</name>
    <name type="common">Marine diatom</name>
    <dbReference type="NCBI Taxonomy" id="159749"/>
    <lineage>
        <taxon>Eukaryota</taxon>
        <taxon>Sar</taxon>
        <taxon>Stramenopiles</taxon>
        <taxon>Ochrophyta</taxon>
        <taxon>Bacillariophyta</taxon>
        <taxon>Coscinodiscophyceae</taxon>
        <taxon>Thalassiosirophycidae</taxon>
        <taxon>Thalassiosirales</taxon>
        <taxon>Thalassiosiraceae</taxon>
        <taxon>Thalassiosira</taxon>
    </lineage>
</organism>
<feature type="compositionally biased region" description="Polar residues" evidence="1">
    <location>
        <begin position="174"/>
        <end position="183"/>
    </location>
</feature>
<comment type="caution">
    <text evidence="2">The sequence shown here is derived from an EMBL/GenBank/DDBJ whole genome shotgun (WGS) entry which is preliminary data.</text>
</comment>
<accession>K0S967</accession>
<sequence length="291" mass="31289">MSTAFAGGRLQRESDMPTAFRGRRPAPPSFSPGSEEQERASGLCTAGQLHSAACRVLLSQTSRGTHQGGSHLQHHTVRERSSGLKSRYKLSSSLPSPSPSPPLRTLTLCHEFTNSEGGCHSNELYNSDIIEGSHISSSAQSGSFDPQQTIQLAAEWLDVSQEEHNQKGLECSGSPGQLSSSGIESSAKRVAFEGFAKSRDSSTEKLGARSLFSPIPQRETRPGGEPQSISRTVLRHLKAPSGKTSAWSSTQLRPLAQFTFSHSFTLVCAGKVDTPDPLLSSVNIDVTERSR</sequence>
<evidence type="ECO:0000313" key="2">
    <source>
        <dbReference type="EMBL" id="EJK61835.1"/>
    </source>
</evidence>
<protein>
    <submittedName>
        <fullName evidence="2">Uncharacterized protein</fullName>
    </submittedName>
</protein>
<reference evidence="2 3" key="1">
    <citation type="journal article" date="2012" name="Genome Biol.">
        <title>Genome and low-iron response of an oceanic diatom adapted to chronic iron limitation.</title>
        <authorList>
            <person name="Lommer M."/>
            <person name="Specht M."/>
            <person name="Roy A.S."/>
            <person name="Kraemer L."/>
            <person name="Andreson R."/>
            <person name="Gutowska M.A."/>
            <person name="Wolf J."/>
            <person name="Bergner S.V."/>
            <person name="Schilhabel M.B."/>
            <person name="Klostermeier U.C."/>
            <person name="Beiko R.G."/>
            <person name="Rosenstiel P."/>
            <person name="Hippler M."/>
            <person name="Laroche J."/>
        </authorList>
    </citation>
    <scope>NUCLEOTIDE SEQUENCE [LARGE SCALE GENOMIC DNA]</scope>
    <source>
        <strain evidence="2 3">CCMP1005</strain>
    </source>
</reference>